<dbReference type="EMBL" id="BAABFR010000030">
    <property type="protein sequence ID" value="GAA4392887.1"/>
    <property type="molecule type" value="Genomic_DNA"/>
</dbReference>
<dbReference type="PANTHER" id="PTHR35176">
    <property type="entry name" value="HEME OXYGENASE HI_0854-RELATED"/>
    <property type="match status" value="1"/>
</dbReference>
<keyword evidence="1" id="KW-0560">Oxidoreductase</keyword>
<evidence type="ECO:0000256" key="1">
    <source>
        <dbReference type="ARBA" id="ARBA00023002"/>
    </source>
</evidence>
<evidence type="ECO:0000313" key="3">
    <source>
        <dbReference type="Proteomes" id="UP001500635"/>
    </source>
</evidence>
<dbReference type="Gene3D" id="2.30.110.10">
    <property type="entry name" value="Electron Transport, Fmn-binding Protein, Chain A"/>
    <property type="match status" value="1"/>
</dbReference>
<dbReference type="SUPFAM" id="SSF50475">
    <property type="entry name" value="FMN-binding split barrel"/>
    <property type="match status" value="1"/>
</dbReference>
<protein>
    <submittedName>
        <fullName evidence="2">PPOX class F420-dependent oxidoreductase</fullName>
    </submittedName>
</protein>
<evidence type="ECO:0000313" key="2">
    <source>
        <dbReference type="EMBL" id="GAA4392887.1"/>
    </source>
</evidence>
<organism evidence="2 3">
    <name type="scientific">Tsukamurella soli</name>
    <dbReference type="NCBI Taxonomy" id="644556"/>
    <lineage>
        <taxon>Bacteria</taxon>
        <taxon>Bacillati</taxon>
        <taxon>Actinomycetota</taxon>
        <taxon>Actinomycetes</taxon>
        <taxon>Mycobacteriales</taxon>
        <taxon>Tsukamurellaceae</taxon>
        <taxon>Tsukamurella</taxon>
    </lineage>
</organism>
<sequence length="120" mass="12879">MTTFRRTGVGVPTPVWVVPLPEGRVGVWTAPDAGKVKRVRNDPHVELTACDARGKVRPGAPTLPGTARLVESGPEIAAVRAALRRKYGLIGTAVQFGSRLKGLFKRDDRVAVLVITPTTE</sequence>
<reference evidence="3" key="1">
    <citation type="journal article" date="2019" name="Int. J. Syst. Evol. Microbiol.">
        <title>The Global Catalogue of Microorganisms (GCM) 10K type strain sequencing project: providing services to taxonomists for standard genome sequencing and annotation.</title>
        <authorList>
            <consortium name="The Broad Institute Genomics Platform"/>
            <consortium name="The Broad Institute Genome Sequencing Center for Infectious Disease"/>
            <person name="Wu L."/>
            <person name="Ma J."/>
        </authorList>
    </citation>
    <scope>NUCLEOTIDE SEQUENCE [LARGE SCALE GENOMIC DNA]</scope>
    <source>
        <strain evidence="3">JCM 17688</strain>
    </source>
</reference>
<dbReference type="InterPro" id="IPR012349">
    <property type="entry name" value="Split_barrel_FMN-bd"/>
</dbReference>
<comment type="caution">
    <text evidence="2">The sequence shown here is derived from an EMBL/GenBank/DDBJ whole genome shotgun (WGS) entry which is preliminary data.</text>
</comment>
<accession>A0ABP8JML7</accession>
<dbReference type="NCBIfam" id="TIGR03666">
    <property type="entry name" value="Rv2061_F420"/>
    <property type="match status" value="1"/>
</dbReference>
<proteinExistence type="predicted"/>
<keyword evidence="3" id="KW-1185">Reference proteome</keyword>
<dbReference type="InterPro" id="IPR052019">
    <property type="entry name" value="F420H2_bilvrd_red/Heme_oxyg"/>
</dbReference>
<dbReference type="Proteomes" id="UP001500635">
    <property type="component" value="Unassembled WGS sequence"/>
</dbReference>
<dbReference type="PANTHER" id="PTHR35176:SF11">
    <property type="entry name" value="PYRIDOXAMINE 5'-PHOSPHATE OXIDASE FAMILY PROTEIN"/>
    <property type="match status" value="1"/>
</dbReference>
<gene>
    <name evidence="2" type="ORF">GCM10023147_23090</name>
</gene>
<name>A0ABP8JML7_9ACTN</name>
<dbReference type="InterPro" id="IPR019965">
    <property type="entry name" value="PPOX_F420-dep_Rv2061_put"/>
</dbReference>